<evidence type="ECO:0000313" key="2">
    <source>
        <dbReference type="Proteomes" id="UP000590524"/>
    </source>
</evidence>
<reference evidence="1 2" key="1">
    <citation type="submission" date="2020-08" db="EMBL/GenBank/DDBJ databases">
        <title>Genomic Encyclopedia of Type Strains, Phase IV (KMG-IV): sequencing the most valuable type-strain genomes for metagenomic binning, comparative biology and taxonomic classification.</title>
        <authorList>
            <person name="Goeker M."/>
        </authorList>
    </citation>
    <scope>NUCLEOTIDE SEQUENCE [LARGE SCALE GENOMIC DNA]</scope>
    <source>
        <strain evidence="1 2">DSM 19371</strain>
    </source>
</reference>
<dbReference type="RefSeq" id="WP_188081801.1">
    <property type="nucleotide sequence ID" value="NZ_JACIEU010000006.1"/>
</dbReference>
<accession>A0A7W6LPC0</accession>
<proteinExistence type="predicted"/>
<name>A0A7W6LPC0_9SPHN</name>
<dbReference type="Proteomes" id="UP000590524">
    <property type="component" value="Unassembled WGS sequence"/>
</dbReference>
<keyword evidence="2" id="KW-1185">Reference proteome</keyword>
<dbReference type="EMBL" id="JACIEU010000006">
    <property type="protein sequence ID" value="MBB4148023.1"/>
    <property type="molecule type" value="Genomic_DNA"/>
</dbReference>
<sequence length="71" mass="8024">MTRDQLADLFLVSEFNTRSPLDSRPLFDPAQCTSAEYVAHIRSYKPFALEYAYRMADWAIHVATLAEGLAA</sequence>
<comment type="caution">
    <text evidence="1">The sequence shown here is derived from an EMBL/GenBank/DDBJ whole genome shotgun (WGS) entry which is preliminary data.</text>
</comment>
<gene>
    <name evidence="1" type="ORF">GGQ90_001801</name>
</gene>
<organism evidence="1 2">
    <name type="scientific">Sphingobium scionense</name>
    <dbReference type="NCBI Taxonomy" id="1404341"/>
    <lineage>
        <taxon>Bacteria</taxon>
        <taxon>Pseudomonadati</taxon>
        <taxon>Pseudomonadota</taxon>
        <taxon>Alphaproteobacteria</taxon>
        <taxon>Sphingomonadales</taxon>
        <taxon>Sphingomonadaceae</taxon>
        <taxon>Sphingobium</taxon>
    </lineage>
</organism>
<protein>
    <submittedName>
        <fullName evidence="1">Uncharacterized protein</fullName>
    </submittedName>
</protein>
<dbReference type="AlphaFoldDB" id="A0A7W6LPC0"/>
<evidence type="ECO:0000313" key="1">
    <source>
        <dbReference type="EMBL" id="MBB4148023.1"/>
    </source>
</evidence>